<evidence type="ECO:0000256" key="5">
    <source>
        <dbReference type="SAM" id="Phobius"/>
    </source>
</evidence>
<sequence>MSKLDELEWRFRNINEVVAFLLAIFSISTFGIGELIYSIIKGYPLYFSLLIVLFTLIAATIAVIPHELAHRQVARKYGCFSRFSLSFSGFLATSIINLFGLAIVFFSGYTLISCNFFRANKKLDGITATAGPATNLVISAIFYLAYLFSQSLVGLLFFYIAMFNSVVAFFNLLPFWVLDGMKIMRWNVKIWAVMIALSLVLMYLTHVL</sequence>
<dbReference type="PANTHER" id="PTHR35864">
    <property type="entry name" value="ZINC METALLOPROTEASE MJ0611-RELATED"/>
    <property type="match status" value="1"/>
</dbReference>
<dbReference type="GO" id="GO:0006508">
    <property type="term" value="P:proteolysis"/>
    <property type="evidence" value="ECO:0007669"/>
    <property type="project" value="InterPro"/>
</dbReference>
<dbReference type="InterPro" id="IPR052348">
    <property type="entry name" value="Metallopeptidase_M50B"/>
</dbReference>
<keyword evidence="3 5" id="KW-1133">Transmembrane helix</keyword>
<evidence type="ECO:0000256" key="3">
    <source>
        <dbReference type="ARBA" id="ARBA00022989"/>
    </source>
</evidence>
<dbReference type="Pfam" id="PF02163">
    <property type="entry name" value="Peptidase_M50"/>
    <property type="match status" value="1"/>
</dbReference>
<keyword evidence="4 5" id="KW-0472">Membrane</keyword>
<evidence type="ECO:0000256" key="4">
    <source>
        <dbReference type="ARBA" id="ARBA00023136"/>
    </source>
</evidence>
<comment type="subcellular location">
    <subcellularLocation>
        <location evidence="1">Membrane</location>
        <topology evidence="1">Multi-pass membrane protein</topology>
    </subcellularLocation>
</comment>
<dbReference type="PANTHER" id="PTHR35864:SF1">
    <property type="entry name" value="ZINC METALLOPROTEASE YWHC-RELATED"/>
    <property type="match status" value="1"/>
</dbReference>
<dbReference type="InterPro" id="IPR008915">
    <property type="entry name" value="Peptidase_M50"/>
</dbReference>
<dbReference type="AlphaFoldDB" id="A0A6A9QBR3"/>
<feature type="transmembrane region" description="Helical" evidence="5">
    <location>
        <begin position="85"/>
        <end position="106"/>
    </location>
</feature>
<feature type="transmembrane region" description="Helical" evidence="5">
    <location>
        <begin position="20"/>
        <end position="40"/>
    </location>
</feature>
<evidence type="ECO:0000313" key="7">
    <source>
        <dbReference type="EMBL" id="MUM64309.1"/>
    </source>
</evidence>
<feature type="transmembrane region" description="Helical" evidence="5">
    <location>
        <begin position="155"/>
        <end position="178"/>
    </location>
</feature>
<gene>
    <name evidence="7" type="ORF">D1867_03380</name>
</gene>
<evidence type="ECO:0000259" key="6">
    <source>
        <dbReference type="Pfam" id="PF02163"/>
    </source>
</evidence>
<keyword evidence="8" id="KW-1185">Reference proteome</keyword>
<name>A0A6A9QBR3_ACIIN</name>
<feature type="domain" description="Peptidase M50" evidence="6">
    <location>
        <begin position="55"/>
        <end position="150"/>
    </location>
</feature>
<feature type="transmembrane region" description="Helical" evidence="5">
    <location>
        <begin position="126"/>
        <end position="148"/>
    </location>
</feature>
<dbReference type="EMBL" id="WFIY01000004">
    <property type="protein sequence ID" value="MUM64309.1"/>
    <property type="molecule type" value="Genomic_DNA"/>
</dbReference>
<evidence type="ECO:0000313" key="8">
    <source>
        <dbReference type="Proteomes" id="UP000440125"/>
    </source>
</evidence>
<feature type="transmembrane region" description="Helical" evidence="5">
    <location>
        <begin position="46"/>
        <end position="64"/>
    </location>
</feature>
<evidence type="ECO:0000256" key="2">
    <source>
        <dbReference type="ARBA" id="ARBA00022692"/>
    </source>
</evidence>
<reference evidence="7 8" key="1">
    <citation type="submission" date="2019-10" db="EMBL/GenBank/DDBJ databases">
        <title>Genome Sequences from Six Type Strain Members of the Archaeal Family Sulfolobaceae: Acidianus ambivalens, Acidianus infernus, Metallosphaera prunae, Stygiolobus azoricus, Sulfolobus metallicus, and Sulfurisphaera ohwakuensis.</title>
        <authorList>
            <person name="Counts J.A."/>
            <person name="Kelly R.M."/>
        </authorList>
    </citation>
    <scope>NUCLEOTIDE SEQUENCE [LARGE SCALE GENOMIC DNA]</scope>
    <source>
        <strain evidence="7 8">DSM 3191</strain>
    </source>
</reference>
<protein>
    <submittedName>
        <fullName evidence="7">Peptidase M50</fullName>
    </submittedName>
</protein>
<dbReference type="OrthoDB" id="86131at2157"/>
<keyword evidence="2 5" id="KW-0812">Transmembrane</keyword>
<dbReference type="Proteomes" id="UP000440125">
    <property type="component" value="Unassembled WGS sequence"/>
</dbReference>
<feature type="transmembrane region" description="Helical" evidence="5">
    <location>
        <begin position="190"/>
        <end position="207"/>
    </location>
</feature>
<accession>A0A6A9QBR3</accession>
<evidence type="ECO:0000256" key="1">
    <source>
        <dbReference type="ARBA" id="ARBA00004141"/>
    </source>
</evidence>
<comment type="caution">
    <text evidence="7">The sequence shown here is derived from an EMBL/GenBank/DDBJ whole genome shotgun (WGS) entry which is preliminary data.</text>
</comment>
<dbReference type="GO" id="GO:0016020">
    <property type="term" value="C:membrane"/>
    <property type="evidence" value="ECO:0007669"/>
    <property type="project" value="UniProtKB-SubCell"/>
</dbReference>
<dbReference type="RefSeq" id="WP_155862807.1">
    <property type="nucleotide sequence ID" value="NZ_WFIY01000004.1"/>
</dbReference>
<organism evidence="7 8">
    <name type="scientific">Acidianus infernus</name>
    <dbReference type="NCBI Taxonomy" id="12915"/>
    <lineage>
        <taxon>Archaea</taxon>
        <taxon>Thermoproteota</taxon>
        <taxon>Thermoprotei</taxon>
        <taxon>Sulfolobales</taxon>
        <taxon>Sulfolobaceae</taxon>
        <taxon>Acidianus</taxon>
    </lineage>
</organism>
<proteinExistence type="predicted"/>